<name>A0ABD3BDU7_9LAMI</name>
<dbReference type="AlphaFoldDB" id="A0ABD3BDU7"/>
<organism evidence="1 2">
    <name type="scientific">Castilleja foliolosa</name>
    <dbReference type="NCBI Taxonomy" id="1961234"/>
    <lineage>
        <taxon>Eukaryota</taxon>
        <taxon>Viridiplantae</taxon>
        <taxon>Streptophyta</taxon>
        <taxon>Embryophyta</taxon>
        <taxon>Tracheophyta</taxon>
        <taxon>Spermatophyta</taxon>
        <taxon>Magnoliopsida</taxon>
        <taxon>eudicotyledons</taxon>
        <taxon>Gunneridae</taxon>
        <taxon>Pentapetalae</taxon>
        <taxon>asterids</taxon>
        <taxon>lamiids</taxon>
        <taxon>Lamiales</taxon>
        <taxon>Orobanchaceae</taxon>
        <taxon>Pedicularideae</taxon>
        <taxon>Castillejinae</taxon>
        <taxon>Castilleja</taxon>
    </lineage>
</organism>
<keyword evidence="2" id="KW-1185">Reference proteome</keyword>
<dbReference type="EMBL" id="JAVIJP010000100">
    <property type="protein sequence ID" value="KAL3615560.1"/>
    <property type="molecule type" value="Genomic_DNA"/>
</dbReference>
<sequence>MSLPRFGSETEIIDRRVEMKLIRGKGLDDKTFEDTLNRFEKMNSIPILFGRFPEMIPDPSDIPYTSPLAEDKSKTEETKDWRRSCGICGGNHDHDVCEFRRRCRFDQKVGKDFQVYCLCSVPDCTERCSYPFGKAAHKLSYLRSILPKFAHG</sequence>
<proteinExistence type="predicted"/>
<evidence type="ECO:0000313" key="2">
    <source>
        <dbReference type="Proteomes" id="UP001632038"/>
    </source>
</evidence>
<accession>A0ABD3BDU7</accession>
<comment type="caution">
    <text evidence="1">The sequence shown here is derived from an EMBL/GenBank/DDBJ whole genome shotgun (WGS) entry which is preliminary data.</text>
</comment>
<evidence type="ECO:0000313" key="1">
    <source>
        <dbReference type="EMBL" id="KAL3615560.1"/>
    </source>
</evidence>
<protein>
    <submittedName>
        <fullName evidence="1">Uncharacterized protein</fullName>
    </submittedName>
</protein>
<gene>
    <name evidence="1" type="ORF">CASFOL_041221</name>
</gene>
<dbReference type="Proteomes" id="UP001632038">
    <property type="component" value="Unassembled WGS sequence"/>
</dbReference>
<reference evidence="2" key="1">
    <citation type="journal article" date="2024" name="IScience">
        <title>Strigolactones Initiate the Formation of Haustorium-like Structures in Castilleja.</title>
        <authorList>
            <person name="Buerger M."/>
            <person name="Peterson D."/>
            <person name="Chory J."/>
        </authorList>
    </citation>
    <scope>NUCLEOTIDE SEQUENCE [LARGE SCALE GENOMIC DNA]</scope>
</reference>